<feature type="region of interest" description="Disordered" evidence="1">
    <location>
        <begin position="1"/>
        <end position="38"/>
    </location>
</feature>
<evidence type="ECO:0000256" key="1">
    <source>
        <dbReference type="SAM" id="MobiDB-lite"/>
    </source>
</evidence>
<reference evidence="2 3" key="1">
    <citation type="submission" date="2019-01" db="EMBL/GenBank/DDBJ databases">
        <title>A draft genome assembly of the solar-powered sea slug Elysia chlorotica.</title>
        <authorList>
            <person name="Cai H."/>
            <person name="Li Q."/>
            <person name="Fang X."/>
            <person name="Li J."/>
            <person name="Curtis N.E."/>
            <person name="Altenburger A."/>
            <person name="Shibata T."/>
            <person name="Feng M."/>
            <person name="Maeda T."/>
            <person name="Schwartz J.A."/>
            <person name="Shigenobu S."/>
            <person name="Lundholm N."/>
            <person name="Nishiyama T."/>
            <person name="Yang H."/>
            <person name="Hasebe M."/>
            <person name="Li S."/>
            <person name="Pierce S.K."/>
            <person name="Wang J."/>
        </authorList>
    </citation>
    <scope>NUCLEOTIDE SEQUENCE [LARGE SCALE GENOMIC DNA]</scope>
    <source>
        <strain evidence="2">EC2010</strain>
        <tissue evidence="2">Whole organism of an adult</tissue>
    </source>
</reference>
<comment type="caution">
    <text evidence="2">The sequence shown here is derived from an EMBL/GenBank/DDBJ whole genome shotgun (WGS) entry which is preliminary data.</text>
</comment>
<dbReference type="InterPro" id="IPR009003">
    <property type="entry name" value="Peptidase_S1_PA"/>
</dbReference>
<dbReference type="EMBL" id="RQTK01000130">
    <property type="protein sequence ID" value="RUS86729.1"/>
    <property type="molecule type" value="Genomic_DNA"/>
</dbReference>
<dbReference type="AlphaFoldDB" id="A0A3S1HV76"/>
<protein>
    <recommendedName>
        <fullName evidence="4">Peptidase S1 domain-containing protein</fullName>
    </recommendedName>
</protein>
<evidence type="ECO:0000313" key="2">
    <source>
        <dbReference type="EMBL" id="RUS86729.1"/>
    </source>
</evidence>
<keyword evidence="3" id="KW-1185">Reference proteome</keyword>
<dbReference type="Proteomes" id="UP000271974">
    <property type="component" value="Unassembled WGS sequence"/>
</dbReference>
<evidence type="ECO:0008006" key="4">
    <source>
        <dbReference type="Google" id="ProtNLM"/>
    </source>
</evidence>
<dbReference type="SUPFAM" id="SSF50494">
    <property type="entry name" value="Trypsin-like serine proteases"/>
    <property type="match status" value="1"/>
</dbReference>
<proteinExistence type="predicted"/>
<dbReference type="OrthoDB" id="10400454at2759"/>
<gene>
    <name evidence="2" type="ORF">EGW08_005519</name>
</gene>
<accession>A0A3S1HV76</accession>
<sequence length="574" mass="63868">MRNRKGSNSDILRRKPMFYPRATAPPVGTSVSKESARQPRCVQGHHECEILGKGPEGAESASLWDQCKKNAGHTKFISVGSFSDTHLPDLHKQKGHHECEMLGRGPEGAESASLWDQCKKNAGHKKFISVGSFSDTHLPAGLSDKQREMLKTAVDRTVRLRVQWTSLERSAQDYMSEYRGTDRLRLGTGFVRHVGETRQNEPCPCRKCGGKVAVKFWAFTVQTARHVVFNAEEAKRTKVDLFYDDKECGQDGRMKSVWAVGVKWVNAAMDISVLLCVTHDDDLVSRISLPAVLDDRRPKTLGLRPASTVDRTVRLRAQWTSMDRPVDVDHPEFRGTSWLREGTGFIRHIEGSKPGSPCPCCVCDGKVSRKHWTVTIQTTCRVVFNTEEAVKTKVDFFYNGESCEFKSGLKMRTEMAAGVIWSDPDVDFCIISCATHDQTLADAVKSFKNPQHRLFKGRPGSVYPHASKGRVVIISHPHGQPKKITVGKCSHWGDVSKGDFSLQYHTATCAGSSGAPVLLMNCTGSTLDREFVRWRGLVHSGTFSRTRSRLLLDQVNYSSSLGLLYKGAASAVKK</sequence>
<organism evidence="2 3">
    <name type="scientific">Elysia chlorotica</name>
    <name type="common">Eastern emerald elysia</name>
    <name type="synonym">Sea slug</name>
    <dbReference type="NCBI Taxonomy" id="188477"/>
    <lineage>
        <taxon>Eukaryota</taxon>
        <taxon>Metazoa</taxon>
        <taxon>Spiralia</taxon>
        <taxon>Lophotrochozoa</taxon>
        <taxon>Mollusca</taxon>
        <taxon>Gastropoda</taxon>
        <taxon>Heterobranchia</taxon>
        <taxon>Euthyneura</taxon>
        <taxon>Panpulmonata</taxon>
        <taxon>Sacoglossa</taxon>
        <taxon>Placobranchoidea</taxon>
        <taxon>Plakobranchidae</taxon>
        <taxon>Elysia</taxon>
    </lineage>
</organism>
<dbReference type="Pfam" id="PF13365">
    <property type="entry name" value="Trypsin_2"/>
    <property type="match status" value="1"/>
</dbReference>
<evidence type="ECO:0000313" key="3">
    <source>
        <dbReference type="Proteomes" id="UP000271974"/>
    </source>
</evidence>
<name>A0A3S1HV76_ELYCH</name>
<feature type="compositionally biased region" description="Polar residues" evidence="1">
    <location>
        <begin position="1"/>
        <end position="10"/>
    </location>
</feature>